<reference evidence="5" key="1">
    <citation type="journal article" date="2016" name="Proc. Natl. Acad. Sci. U.S.A.">
        <title>Chromosome-level assembly of Arabidopsis thaliana Ler reveals the extent of translocation and inversion polymorphisms.</title>
        <authorList>
            <person name="Zapata L."/>
            <person name="Ding J."/>
            <person name="Willing E.M."/>
            <person name="Hartwig B."/>
            <person name="Bezdan D."/>
            <person name="Jiao W.B."/>
            <person name="Patel V."/>
            <person name="Velikkakam James G."/>
            <person name="Koornneef M."/>
            <person name="Ossowski S."/>
            <person name="Schneeberger K."/>
        </authorList>
    </citation>
    <scope>NUCLEOTIDE SEQUENCE [LARGE SCALE GENOMIC DNA]</scope>
    <source>
        <strain evidence="5">cv. Landsberg erecta</strain>
    </source>
</reference>
<evidence type="ECO:0000313" key="2">
    <source>
        <dbReference type="EMBL" id="CAD5320045.1"/>
    </source>
</evidence>
<dbReference type="EMBL" id="LR881467">
    <property type="protein sequence ID" value="CAD5320045.1"/>
    <property type="molecule type" value="Genomic_DNA"/>
</dbReference>
<dbReference type="InterPro" id="IPR001810">
    <property type="entry name" value="F-box_dom"/>
</dbReference>
<dbReference type="Proteomes" id="UP000426265">
    <property type="component" value="Unassembled WGS sequence"/>
</dbReference>
<accession>A0A178VP37</accession>
<dbReference type="SMART" id="SM00256">
    <property type="entry name" value="FBOX"/>
    <property type="match status" value="1"/>
</dbReference>
<evidence type="ECO:0000259" key="1">
    <source>
        <dbReference type="SMART" id="SM00256"/>
    </source>
</evidence>
<dbReference type="SUPFAM" id="SSF81383">
    <property type="entry name" value="F-box domain"/>
    <property type="match status" value="1"/>
</dbReference>
<proteinExistence type="predicted"/>
<dbReference type="AlphaFoldDB" id="A0A178VP37"/>
<gene>
    <name evidence="3" type="ordered locus">AXX17_At2g27720</name>
    <name evidence="4" type="ORF">AN1_LOCUS9567</name>
    <name evidence="2" type="ORF">AT9943_LOCUS8198</name>
</gene>
<dbReference type="EMBL" id="CACRSJ010000105">
    <property type="protein sequence ID" value="VYS54109.1"/>
    <property type="molecule type" value="Genomic_DNA"/>
</dbReference>
<evidence type="ECO:0000313" key="5">
    <source>
        <dbReference type="Proteomes" id="UP000078284"/>
    </source>
</evidence>
<dbReference type="Pfam" id="PF00646">
    <property type="entry name" value="F-box"/>
    <property type="match status" value="1"/>
</dbReference>
<dbReference type="InterPro" id="IPR017451">
    <property type="entry name" value="F-box-assoc_interact_dom"/>
</dbReference>
<evidence type="ECO:0000313" key="7">
    <source>
        <dbReference type="Proteomes" id="UP000516314"/>
    </source>
</evidence>
<organism evidence="3 5">
    <name type="scientific">Arabidopsis thaliana</name>
    <name type="common">Mouse-ear cress</name>
    <dbReference type="NCBI Taxonomy" id="3702"/>
    <lineage>
        <taxon>Eukaryota</taxon>
        <taxon>Viridiplantae</taxon>
        <taxon>Streptophyta</taxon>
        <taxon>Embryophyta</taxon>
        <taxon>Tracheophyta</taxon>
        <taxon>Spermatophyta</taxon>
        <taxon>Magnoliopsida</taxon>
        <taxon>eudicotyledons</taxon>
        <taxon>Gunneridae</taxon>
        <taxon>Pentapetalae</taxon>
        <taxon>rosids</taxon>
        <taxon>malvids</taxon>
        <taxon>Brassicales</taxon>
        <taxon>Brassicaceae</taxon>
        <taxon>Camelineae</taxon>
        <taxon>Arabidopsis</taxon>
    </lineage>
</organism>
<dbReference type="CDD" id="cd22157">
    <property type="entry name" value="F-box_AtFBW1-like"/>
    <property type="match status" value="1"/>
</dbReference>
<sequence>MKSRRQNVSVARQTILGRDENFEPIPIDLVIEIFSRSPVKSIARCRCVSKLWASILRLPYFTELYLTKSCARPRLLFACQKHRELFFFSTPQPHNPNESSSPLAASFHMKIPFDGRFNIISPIGGLVFVRYEQILKGRKTPEFVSAICNPSTGQSLTLPKPKTRKRIWGTSHFGYDPIEKQFKVLSMNIGDGVYKEHYVLTLGTENLSWRRIECSIPHVHGSKGICINGVLYYRAKADMFSGTLMIVCFDVRFEKFSYIKILKPTTTLISYNGKLASLVWEGPSYICGKRFEMWVLGDPEKHEWLKHTYELRPRWQNVLGEDLLIFAGMTGTNEIVLSPKYPSHPFYVFYYNLERNTIRRVEIQGMGAFKVNEDYIFLDHVEDVKLI</sequence>
<name>A0A178VP37_ARATH</name>
<reference evidence="2 7" key="4">
    <citation type="submission" date="2020-09" db="EMBL/GenBank/DDBJ databases">
        <authorList>
            <person name="Ashkenazy H."/>
        </authorList>
    </citation>
    <scope>NUCLEOTIDE SEQUENCE [LARGE SCALE GENOMIC DNA]</scope>
    <source>
        <strain evidence="7">cv. Cdm-0</strain>
    </source>
</reference>
<dbReference type="PANTHER" id="PTHR31111">
    <property type="entry name" value="BNAA05G37150D PROTEIN-RELATED"/>
    <property type="match status" value="1"/>
</dbReference>
<dbReference type="Proteomes" id="UP000516314">
    <property type="component" value="Chromosome 2"/>
</dbReference>
<reference evidence="4 6" key="3">
    <citation type="submission" date="2019-11" db="EMBL/GenBank/DDBJ databases">
        <authorList>
            <person name="Jiao W.-B."/>
            <person name="Schneeberger K."/>
        </authorList>
    </citation>
    <scope>NUCLEOTIDE SEQUENCE [LARGE SCALE GENOMIC DNA]</scope>
    <source>
        <strain evidence="6">cv. An-1</strain>
    </source>
</reference>
<dbReference type="SMR" id="A0A178VP37"/>
<dbReference type="InterPro" id="IPR013187">
    <property type="entry name" value="F-box-assoc_dom_typ3"/>
</dbReference>
<dbReference type="InterPro" id="IPR036047">
    <property type="entry name" value="F-box-like_dom_sf"/>
</dbReference>
<protein>
    <submittedName>
        <fullName evidence="2">(thale cress) hypothetical protein</fullName>
    </submittedName>
    <submittedName>
        <fullName evidence="3">DOR</fullName>
    </submittedName>
</protein>
<evidence type="ECO:0000313" key="6">
    <source>
        <dbReference type="Proteomes" id="UP000426265"/>
    </source>
</evidence>
<evidence type="ECO:0000313" key="4">
    <source>
        <dbReference type="EMBL" id="VYS54109.1"/>
    </source>
</evidence>
<dbReference type="KEGG" id="ath:AT2G31470"/>
<feature type="domain" description="F-box" evidence="1">
    <location>
        <begin position="25"/>
        <end position="65"/>
    </location>
</feature>
<dbReference type="ExpressionAtlas" id="A0A178VP37">
    <property type="expression patterns" value="baseline and differential"/>
</dbReference>
<dbReference type="OMA" id="SPRYNDV"/>
<dbReference type="Pfam" id="PF08268">
    <property type="entry name" value="FBA_3"/>
    <property type="match status" value="1"/>
</dbReference>
<dbReference type="NCBIfam" id="TIGR01640">
    <property type="entry name" value="F_box_assoc_1"/>
    <property type="match status" value="1"/>
</dbReference>
<reference evidence="3" key="2">
    <citation type="submission" date="2016-03" db="EMBL/GenBank/DDBJ databases">
        <title>Full-length assembly of Arabidopsis thaliana Ler reveals the complement of translocations and inversions.</title>
        <authorList>
            <person name="Zapata L."/>
            <person name="Schneeberger K."/>
            <person name="Ossowski S."/>
        </authorList>
    </citation>
    <scope>NUCLEOTIDE SEQUENCE [LARGE SCALE GENOMIC DNA]</scope>
    <source>
        <tissue evidence="3">Leaf</tissue>
    </source>
</reference>
<dbReference type="Gene3D" id="1.20.1280.50">
    <property type="match status" value="1"/>
</dbReference>
<dbReference type="Proteomes" id="UP000078284">
    <property type="component" value="Chromosome 2"/>
</dbReference>
<evidence type="ECO:0000313" key="3">
    <source>
        <dbReference type="EMBL" id="OAP07546.1"/>
    </source>
</evidence>
<dbReference type="PANTHER" id="PTHR31111:SF99">
    <property type="entry name" value="F-BOX PROTEIN DOR"/>
    <property type="match status" value="1"/>
</dbReference>
<dbReference type="EMBL" id="LUHQ01000002">
    <property type="protein sequence ID" value="OAP07546.1"/>
    <property type="molecule type" value="Genomic_DNA"/>
</dbReference>